<dbReference type="AlphaFoldDB" id="A9WP94"/>
<keyword evidence="6 12" id="KW-0460">Magnesium</keyword>
<dbReference type="EMBL" id="CP000910">
    <property type="protein sequence ID" value="ABY22869.1"/>
    <property type="molecule type" value="Genomic_DNA"/>
</dbReference>
<sequence length="331" mass="37307">MTIIDNAVYVQGRRTADPASLQQTYETLAERGGMAWIGLYRPTAKEMASVADEFGLHELAVEDAISAHQRPKIERYDNNLFTVLRPARYIDAEEEVEFGELHIFTGKDFVITIRHAETSGVAQVRRRLEARPELLALGPEAVLYAILDQVVDDYAPVVAGLENDIDEIEDQLFAGDPNVSRRIYKLSREVILFQRALNPLIGIIAALKSGFEKYDIDIELQRSLRDVEDHVVGLTTKANGFRELLQNALTVDGTLTANRLNEAGTKQNEEVKKISSWAAIFFAPTFVASVYGMNFDVMPELKWEFGYPYAIAVMILLSGGMYLIFKRKKWL</sequence>
<dbReference type="InterPro" id="IPR002523">
    <property type="entry name" value="MgTranspt_CorA/ZnTranspt_ZntB"/>
</dbReference>
<dbReference type="CDD" id="cd12830">
    <property type="entry name" value="MtCorA-like"/>
    <property type="match status" value="1"/>
</dbReference>
<evidence type="ECO:0000256" key="8">
    <source>
        <dbReference type="ARBA" id="ARBA00023065"/>
    </source>
</evidence>
<dbReference type="SUPFAM" id="SSF144083">
    <property type="entry name" value="Magnesium transport protein CorA, transmembrane region"/>
    <property type="match status" value="1"/>
</dbReference>
<evidence type="ECO:0000313" key="14">
    <source>
        <dbReference type="Proteomes" id="UP000002007"/>
    </source>
</evidence>
<reference evidence="14" key="1">
    <citation type="journal article" date="2008" name="J. Bacteriol.">
        <title>Genome sequence of the fish pathogen Renibacterium salmoninarum suggests reductive evolution away from an environmental Arthrobacter ancestor.</title>
        <authorList>
            <person name="Wiens G.D."/>
            <person name="Rockey D.D."/>
            <person name="Wu Z."/>
            <person name="Chang J."/>
            <person name="Levy R."/>
            <person name="Crane S."/>
            <person name="Chen D.S."/>
            <person name="Capri G.R."/>
            <person name="Burnett J.R."/>
            <person name="Sudheesh P.S."/>
            <person name="Schipma M.J."/>
            <person name="Burd H."/>
            <person name="Bhattacharyya A."/>
            <person name="Rhodes L.D."/>
            <person name="Kaul R."/>
            <person name="Strom M.S."/>
        </authorList>
    </citation>
    <scope>NUCLEOTIDE SEQUENCE [LARGE SCALE GENOMIC DNA]</scope>
    <source>
        <strain evidence="14">ATCC 33209 / DSM 20767 / JCM 11484 / NBRC 15589 / NCIMB 2235</strain>
    </source>
</reference>
<evidence type="ECO:0000256" key="12">
    <source>
        <dbReference type="RuleBase" id="RU362010"/>
    </source>
</evidence>
<evidence type="ECO:0000256" key="3">
    <source>
        <dbReference type="ARBA" id="ARBA00022448"/>
    </source>
</evidence>
<dbReference type="Proteomes" id="UP000002007">
    <property type="component" value="Chromosome"/>
</dbReference>
<dbReference type="GO" id="GO:0015095">
    <property type="term" value="F:magnesium ion transmembrane transporter activity"/>
    <property type="evidence" value="ECO:0007669"/>
    <property type="project" value="UniProtKB-UniRule"/>
</dbReference>
<dbReference type="Pfam" id="PF01544">
    <property type="entry name" value="CorA"/>
    <property type="match status" value="1"/>
</dbReference>
<evidence type="ECO:0000256" key="6">
    <source>
        <dbReference type="ARBA" id="ARBA00022842"/>
    </source>
</evidence>
<dbReference type="GO" id="GO:0005886">
    <property type="term" value="C:plasma membrane"/>
    <property type="evidence" value="ECO:0007669"/>
    <property type="project" value="UniProtKB-SubCell"/>
</dbReference>
<accession>A9WP94</accession>
<evidence type="ECO:0000256" key="4">
    <source>
        <dbReference type="ARBA" id="ARBA00022475"/>
    </source>
</evidence>
<comment type="catalytic activity">
    <reaction evidence="10">
        <text>Mg(2+)(in) = Mg(2+)(out)</text>
        <dbReference type="Rhea" id="RHEA:29827"/>
        <dbReference type="ChEBI" id="CHEBI:18420"/>
    </reaction>
</comment>
<dbReference type="GO" id="GO:0000287">
    <property type="term" value="F:magnesium ion binding"/>
    <property type="evidence" value="ECO:0007669"/>
    <property type="project" value="TreeGrafter"/>
</dbReference>
<gene>
    <name evidence="12 13" type="primary">corA</name>
    <name evidence="13" type="ordered locus">RSal33209_1131</name>
</gene>
<name>A9WP94_RENSM</name>
<keyword evidence="9 12" id="KW-0472">Membrane</keyword>
<keyword evidence="5 12" id="KW-0812">Transmembrane</keyword>
<dbReference type="GO" id="GO:0015087">
    <property type="term" value="F:cobalt ion transmembrane transporter activity"/>
    <property type="evidence" value="ECO:0007669"/>
    <property type="project" value="UniProtKB-UniRule"/>
</dbReference>
<dbReference type="FunFam" id="1.20.58.340:FF:000004">
    <property type="entry name" value="Magnesium transport protein CorA"/>
    <property type="match status" value="1"/>
</dbReference>
<keyword evidence="7 12" id="KW-1133">Transmembrane helix</keyword>
<evidence type="ECO:0000256" key="11">
    <source>
        <dbReference type="ARBA" id="ARBA00045497"/>
    </source>
</evidence>
<evidence type="ECO:0000256" key="9">
    <source>
        <dbReference type="ARBA" id="ARBA00023136"/>
    </source>
</evidence>
<dbReference type="GO" id="GO:0050897">
    <property type="term" value="F:cobalt ion binding"/>
    <property type="evidence" value="ECO:0007669"/>
    <property type="project" value="TreeGrafter"/>
</dbReference>
<evidence type="ECO:0000256" key="7">
    <source>
        <dbReference type="ARBA" id="ARBA00022989"/>
    </source>
</evidence>
<keyword evidence="14" id="KW-1185">Reference proteome</keyword>
<dbReference type="NCBIfam" id="TIGR00383">
    <property type="entry name" value="corA"/>
    <property type="match status" value="1"/>
</dbReference>
<dbReference type="HOGENOM" id="CLU_007127_0_2_11"/>
<evidence type="ECO:0000256" key="1">
    <source>
        <dbReference type="ARBA" id="ARBA00004651"/>
    </source>
</evidence>
<dbReference type="PANTHER" id="PTHR46494:SF1">
    <property type="entry name" value="CORA FAMILY METAL ION TRANSPORTER (EUROFUNG)"/>
    <property type="match status" value="1"/>
</dbReference>
<dbReference type="STRING" id="288705.RSal33209_1131"/>
<dbReference type="KEGG" id="rsa:RSal33209_1131"/>
<comment type="similarity">
    <text evidence="2 12">Belongs to the CorA metal ion transporter (MIT) (TC 1.A.35) family.</text>
</comment>
<dbReference type="Gene3D" id="3.30.460.20">
    <property type="entry name" value="CorA soluble domain-like"/>
    <property type="match status" value="1"/>
</dbReference>
<proteinExistence type="inferred from homology"/>
<comment type="subcellular location">
    <subcellularLocation>
        <location evidence="1">Cell membrane</location>
        <topology evidence="1">Multi-pass membrane protein</topology>
    </subcellularLocation>
    <subcellularLocation>
        <location evidence="12">Membrane</location>
        <topology evidence="12">Multi-pass membrane protein</topology>
    </subcellularLocation>
</comment>
<evidence type="ECO:0000256" key="5">
    <source>
        <dbReference type="ARBA" id="ARBA00022692"/>
    </source>
</evidence>
<feature type="transmembrane region" description="Helical" evidence="12">
    <location>
        <begin position="305"/>
        <end position="325"/>
    </location>
</feature>
<evidence type="ECO:0000256" key="10">
    <source>
        <dbReference type="ARBA" id="ARBA00034269"/>
    </source>
</evidence>
<dbReference type="InterPro" id="IPR045861">
    <property type="entry name" value="CorA_cytoplasmic_dom"/>
</dbReference>
<dbReference type="Gene3D" id="1.20.58.340">
    <property type="entry name" value="Magnesium transport protein CorA, transmembrane region"/>
    <property type="match status" value="2"/>
</dbReference>
<keyword evidence="8 12" id="KW-0406">Ion transport</keyword>
<evidence type="ECO:0000256" key="2">
    <source>
        <dbReference type="ARBA" id="ARBA00009765"/>
    </source>
</evidence>
<dbReference type="InterPro" id="IPR004488">
    <property type="entry name" value="Mg/Co-transport_prot_CorA"/>
</dbReference>
<comment type="function">
    <text evidence="11">Mediates influx of magnesium ions. Alternates between open and closed states. Activated by low cytoplasmic Mg(2+) levels. Inactive when cytoplasmic Mg(2+) levels are high.</text>
</comment>
<keyword evidence="4 12" id="KW-1003">Cell membrane</keyword>
<protein>
    <recommendedName>
        <fullName evidence="12">Magnesium transport protein CorA</fullName>
    </recommendedName>
</protein>
<dbReference type="RefSeq" id="WP_012244555.1">
    <property type="nucleotide sequence ID" value="NC_010168.1"/>
</dbReference>
<organism evidence="13 14">
    <name type="scientific">Renibacterium salmoninarum (strain ATCC 33209 / DSM 20767 / JCM 11484 / NBRC 15589 / NCIMB 2235)</name>
    <dbReference type="NCBI Taxonomy" id="288705"/>
    <lineage>
        <taxon>Bacteria</taxon>
        <taxon>Bacillati</taxon>
        <taxon>Actinomycetota</taxon>
        <taxon>Actinomycetes</taxon>
        <taxon>Micrococcales</taxon>
        <taxon>Micrococcaceae</taxon>
        <taxon>Renibacterium</taxon>
    </lineage>
</organism>
<evidence type="ECO:0000313" key="13">
    <source>
        <dbReference type="EMBL" id="ABY22869.1"/>
    </source>
</evidence>
<dbReference type="PANTHER" id="PTHR46494">
    <property type="entry name" value="CORA FAMILY METAL ION TRANSPORTER (EUROFUNG)"/>
    <property type="match status" value="1"/>
</dbReference>
<dbReference type="SUPFAM" id="SSF143865">
    <property type="entry name" value="CorA soluble domain-like"/>
    <property type="match status" value="1"/>
</dbReference>
<feature type="transmembrane region" description="Helical" evidence="12">
    <location>
        <begin position="274"/>
        <end position="293"/>
    </location>
</feature>
<keyword evidence="3 12" id="KW-0813">Transport</keyword>
<dbReference type="eggNOG" id="COG0598">
    <property type="taxonomic scope" value="Bacteria"/>
</dbReference>
<dbReference type="InterPro" id="IPR045863">
    <property type="entry name" value="CorA_TM1_TM2"/>
</dbReference>